<evidence type="ECO:0000256" key="5">
    <source>
        <dbReference type="SAM" id="MobiDB-lite"/>
    </source>
</evidence>
<dbReference type="InterPro" id="IPR036770">
    <property type="entry name" value="Ankyrin_rpt-contain_sf"/>
</dbReference>
<comment type="similarity">
    <text evidence="3">Belongs to the SOWAH family.</text>
</comment>
<feature type="region of interest" description="Disordered" evidence="5">
    <location>
        <begin position="501"/>
        <end position="535"/>
    </location>
</feature>
<accession>A0A3Q3WFM5</accession>
<dbReference type="AlphaFoldDB" id="A0A3Q3WFM5"/>
<keyword evidence="8" id="KW-1185">Reference proteome</keyword>
<dbReference type="PROSITE" id="PS50297">
    <property type="entry name" value="ANK_REP_REGION"/>
    <property type="match status" value="1"/>
</dbReference>
<evidence type="ECO:0000256" key="1">
    <source>
        <dbReference type="ARBA" id="ARBA00022737"/>
    </source>
</evidence>
<dbReference type="SUPFAM" id="SSF48403">
    <property type="entry name" value="Ankyrin repeat"/>
    <property type="match status" value="1"/>
</dbReference>
<dbReference type="PANTHER" id="PTHR14491:SF3">
    <property type="entry name" value="ANKYRIN REPEAT DOMAIN-CONTAINING PROTEIN SOWAHB"/>
    <property type="match status" value="1"/>
</dbReference>
<feature type="domain" description="SOWAHA-C winged helix-turn-helix" evidence="6">
    <location>
        <begin position="5"/>
        <end position="84"/>
    </location>
</feature>
<organism evidence="7 8">
    <name type="scientific">Mola mola</name>
    <name type="common">Ocean sunfish</name>
    <name type="synonym">Tetraodon mola</name>
    <dbReference type="NCBI Taxonomy" id="94237"/>
    <lineage>
        <taxon>Eukaryota</taxon>
        <taxon>Metazoa</taxon>
        <taxon>Chordata</taxon>
        <taxon>Craniata</taxon>
        <taxon>Vertebrata</taxon>
        <taxon>Euteleostomi</taxon>
        <taxon>Actinopterygii</taxon>
        <taxon>Neopterygii</taxon>
        <taxon>Teleostei</taxon>
        <taxon>Neoteleostei</taxon>
        <taxon>Acanthomorphata</taxon>
        <taxon>Eupercaria</taxon>
        <taxon>Tetraodontiformes</taxon>
        <taxon>Molidae</taxon>
        <taxon>Mola</taxon>
    </lineage>
</organism>
<feature type="region of interest" description="Disordered" evidence="5">
    <location>
        <begin position="209"/>
        <end position="270"/>
    </location>
</feature>
<evidence type="ECO:0000256" key="3">
    <source>
        <dbReference type="ARBA" id="ARBA00038122"/>
    </source>
</evidence>
<reference evidence="7" key="1">
    <citation type="submission" date="2025-08" db="UniProtKB">
        <authorList>
            <consortium name="Ensembl"/>
        </authorList>
    </citation>
    <scope>IDENTIFICATION</scope>
</reference>
<reference evidence="7" key="2">
    <citation type="submission" date="2025-09" db="UniProtKB">
        <authorList>
            <consortium name="Ensembl"/>
        </authorList>
    </citation>
    <scope>IDENTIFICATION</scope>
</reference>
<dbReference type="SMART" id="SM00248">
    <property type="entry name" value="ANK"/>
    <property type="match status" value="2"/>
</dbReference>
<protein>
    <recommendedName>
        <fullName evidence="6">SOWAHA-C winged helix-turn-helix domain-containing protein</fullName>
    </recommendedName>
</protein>
<dbReference type="PANTHER" id="PTHR14491">
    <property type="entry name" value="SOSONDOWAH, ISOFORM G"/>
    <property type="match status" value="1"/>
</dbReference>
<evidence type="ECO:0000313" key="8">
    <source>
        <dbReference type="Proteomes" id="UP000261620"/>
    </source>
</evidence>
<evidence type="ECO:0000259" key="6">
    <source>
        <dbReference type="Pfam" id="PF25877"/>
    </source>
</evidence>
<proteinExistence type="inferred from homology"/>
<evidence type="ECO:0000313" key="7">
    <source>
        <dbReference type="Ensembl" id="ENSMMOP00000016021.1"/>
    </source>
</evidence>
<dbReference type="STRING" id="94237.ENSMMOP00000016021"/>
<feature type="region of interest" description="Disordered" evidence="5">
    <location>
        <begin position="305"/>
        <end position="330"/>
    </location>
</feature>
<feature type="region of interest" description="Disordered" evidence="5">
    <location>
        <begin position="76"/>
        <end position="123"/>
    </location>
</feature>
<evidence type="ECO:0000256" key="4">
    <source>
        <dbReference type="PROSITE-ProRule" id="PRU00023"/>
    </source>
</evidence>
<dbReference type="Gene3D" id="1.25.40.20">
    <property type="entry name" value="Ankyrin repeat-containing domain"/>
    <property type="match status" value="1"/>
</dbReference>
<sequence>MATHFTQDALLDFLQRSGGSVKNADLLLHFRTFIRDHPDRSRNRELFKKFVNSVATVQQVESVSYVVLRKKFRGHVSGGSEQESGVLAGKSSEATAGKARKNPAGRAKKPRQKPQLGEVSAAAAPAGTTMLPAAGIVTNNKSVETIFNLQQVASTPDVCVRAAAPVPEPSRGTLACLQSEGGLHHHSPPPHSVSLHPQEAPCRLRHRQSYKSAVSFDDDEDEEETLVKPSPAGGAGPRSAPLGNTGRAISASSPCITDPPAPPSVLSSSFSSSERMLPKIYIQNVNEEVLPTGGPDRIFETALGHTAQQARPGREPRSFPSESTSTRRSLPLEAEFYVPPANQAEEVVPCNKIHLGHGLQPVDVQPDLRQGPDHSLSSRATGAWPDIYSLFREDSSLLNRCDFISGFTVLHWIAKHGDHRVLNTLWYGVQKVGLTFDINARSAGGHTPLHIAAIHGHKNIIRLLVNKFKADIKLRDMAGKKAWQYLSRTVPSDVFQLLGAPPRAVGRGDKEQQHSRRTALLSGQHNTADTQTSST</sequence>
<dbReference type="Pfam" id="PF12796">
    <property type="entry name" value="Ank_2"/>
    <property type="match status" value="1"/>
</dbReference>
<name>A0A3Q3WFM5_MOLML</name>
<dbReference type="Proteomes" id="UP000261620">
    <property type="component" value="Unplaced"/>
</dbReference>
<feature type="repeat" description="ANK" evidence="4">
    <location>
        <begin position="444"/>
        <end position="467"/>
    </location>
</feature>
<feature type="compositionally biased region" description="Basic residues" evidence="5">
    <location>
        <begin position="98"/>
        <end position="112"/>
    </location>
</feature>
<dbReference type="OMA" id="NAVWQFL"/>
<keyword evidence="1" id="KW-0677">Repeat</keyword>
<dbReference type="Ensembl" id="ENSMMOT00000016287.1">
    <property type="protein sequence ID" value="ENSMMOP00000016021.1"/>
    <property type="gene ID" value="ENSMMOG00000012224.1"/>
</dbReference>
<evidence type="ECO:0000256" key="2">
    <source>
        <dbReference type="ARBA" id="ARBA00023043"/>
    </source>
</evidence>
<dbReference type="PROSITE" id="PS50088">
    <property type="entry name" value="ANK_REPEAT"/>
    <property type="match status" value="1"/>
</dbReference>
<feature type="compositionally biased region" description="Polar residues" evidence="5">
    <location>
        <begin position="521"/>
        <end position="535"/>
    </location>
</feature>
<dbReference type="InterPro" id="IPR002110">
    <property type="entry name" value="Ankyrin_rpt"/>
</dbReference>
<keyword evidence="2 4" id="KW-0040">ANK repeat</keyword>
<dbReference type="Pfam" id="PF25877">
    <property type="entry name" value="WHD_SOWAH"/>
    <property type="match status" value="1"/>
</dbReference>
<dbReference type="InterPro" id="IPR058889">
    <property type="entry name" value="WHD_SOWAHA-C"/>
</dbReference>